<dbReference type="EMBL" id="NESN01000001">
    <property type="protein sequence ID" value="PUE55508.1"/>
    <property type="molecule type" value="Genomic_DNA"/>
</dbReference>
<sequence length="71" mass="7623">MNRCHLKGSLGDSLHAVLCAAGFNIRWLLRMIAKKGIDLFGLCCGPVVLGNLTVNCGRSVLAARSSPDKWP</sequence>
<evidence type="ECO:0000313" key="1">
    <source>
        <dbReference type="EMBL" id="PUE55508.1"/>
    </source>
</evidence>
<accession>A0A315EFB1</accession>
<protein>
    <recommendedName>
        <fullName evidence="3">Transposase DDE domain-containing protein</fullName>
    </recommendedName>
</protein>
<evidence type="ECO:0008006" key="3">
    <source>
        <dbReference type="Google" id="ProtNLM"/>
    </source>
</evidence>
<gene>
    <name evidence="1" type="ORF">B9Z37_02820</name>
</gene>
<name>A0A315EFB1_9BURK</name>
<proteinExistence type="predicted"/>
<evidence type="ECO:0000313" key="2">
    <source>
        <dbReference type="Proteomes" id="UP000250790"/>
    </source>
</evidence>
<organism evidence="1 2">
    <name type="scientific">Limnohabitans parvus II-B4</name>
    <dbReference type="NCBI Taxonomy" id="1293052"/>
    <lineage>
        <taxon>Bacteria</taxon>
        <taxon>Pseudomonadati</taxon>
        <taxon>Pseudomonadota</taxon>
        <taxon>Betaproteobacteria</taxon>
        <taxon>Burkholderiales</taxon>
        <taxon>Comamonadaceae</taxon>
        <taxon>Limnohabitans</taxon>
    </lineage>
</organism>
<dbReference type="Proteomes" id="UP000250790">
    <property type="component" value="Unassembled WGS sequence"/>
</dbReference>
<dbReference type="AlphaFoldDB" id="A0A315EFB1"/>
<keyword evidence="2" id="KW-1185">Reference proteome</keyword>
<comment type="caution">
    <text evidence="1">The sequence shown here is derived from an EMBL/GenBank/DDBJ whole genome shotgun (WGS) entry which is preliminary data.</text>
</comment>
<reference evidence="1 2" key="1">
    <citation type="submission" date="2017-04" db="EMBL/GenBank/DDBJ databases">
        <title>Unexpected and diverse lifestyles within the genus Limnohabitans.</title>
        <authorList>
            <person name="Kasalicky V."/>
            <person name="Mehrshad M."/>
            <person name="Andrei S.-A."/>
            <person name="Salcher M."/>
            <person name="Kratochvilova H."/>
            <person name="Simek K."/>
            <person name="Ghai R."/>
        </authorList>
    </citation>
    <scope>NUCLEOTIDE SEQUENCE [LARGE SCALE GENOMIC DNA]</scope>
    <source>
        <strain evidence="1 2">II-B4</strain>
    </source>
</reference>